<dbReference type="EMBL" id="JAULSW010000007">
    <property type="protein sequence ID" value="KAK3375425.1"/>
    <property type="molecule type" value="Genomic_DNA"/>
</dbReference>
<feature type="transmembrane region" description="Helical" evidence="2">
    <location>
        <begin position="78"/>
        <end position="99"/>
    </location>
</feature>
<name>A0AAE0KGM5_9PEZI</name>
<reference evidence="3" key="1">
    <citation type="journal article" date="2023" name="Mol. Phylogenet. Evol.">
        <title>Genome-scale phylogeny and comparative genomics of the fungal order Sordariales.</title>
        <authorList>
            <person name="Hensen N."/>
            <person name="Bonometti L."/>
            <person name="Westerberg I."/>
            <person name="Brannstrom I.O."/>
            <person name="Guillou S."/>
            <person name="Cros-Aarteil S."/>
            <person name="Calhoun S."/>
            <person name="Haridas S."/>
            <person name="Kuo A."/>
            <person name="Mondo S."/>
            <person name="Pangilinan J."/>
            <person name="Riley R."/>
            <person name="LaButti K."/>
            <person name="Andreopoulos B."/>
            <person name="Lipzen A."/>
            <person name="Chen C."/>
            <person name="Yan M."/>
            <person name="Daum C."/>
            <person name="Ng V."/>
            <person name="Clum A."/>
            <person name="Steindorff A."/>
            <person name="Ohm R.A."/>
            <person name="Martin F."/>
            <person name="Silar P."/>
            <person name="Natvig D.O."/>
            <person name="Lalanne C."/>
            <person name="Gautier V."/>
            <person name="Ament-Velasquez S.L."/>
            <person name="Kruys A."/>
            <person name="Hutchinson M.I."/>
            <person name="Powell A.J."/>
            <person name="Barry K."/>
            <person name="Miller A.N."/>
            <person name="Grigoriev I.V."/>
            <person name="Debuchy R."/>
            <person name="Gladieux P."/>
            <person name="Hiltunen Thoren M."/>
            <person name="Johannesson H."/>
        </authorList>
    </citation>
    <scope>NUCLEOTIDE SEQUENCE</scope>
    <source>
        <strain evidence="3">CBS 232.78</strain>
    </source>
</reference>
<evidence type="ECO:0000256" key="2">
    <source>
        <dbReference type="SAM" id="Phobius"/>
    </source>
</evidence>
<proteinExistence type="predicted"/>
<evidence type="ECO:0000313" key="4">
    <source>
        <dbReference type="Proteomes" id="UP001285441"/>
    </source>
</evidence>
<keyword evidence="2" id="KW-1133">Transmembrane helix</keyword>
<sequence>MPRSPTRRPPQPPIRYRWTAVIVAVLYLTVLIVPWILTCLQAYRPFGVFKQHSSSKYDTGDKLGIQPQDATITTKATYILEALNILAVVASLPVIHLLFSRAAVVFSQRTSTKQTLNATQLFHLADQRFLLFGMHCGWRLAALAAVWVVLVVTAIALPVMRAALVHTELSSAPRAKSLGAHGFPEDWWSWNRIVPPNKWDSVEIGTDASLKAVTTFHRRIVVEKVRQAMVVSHPDEWQREAPRDPNGDLYASRISPKTSTGMHRHHALRMSSTANCSVISNTTFPRPCPGPGWDWDFSYNNPNLTFHVCFQGESAKSPWRSDRKTRQDIQEHFYVNNSAAPAGSRNSYPPFRCSGNTSLGYFELPSYHNGEVAGPLLRELPQGTDAISAGFADNEMFSQQDYSAPPVFLADLGDDDRSVFTGSGQTGADPSLPTPGPLLVTLLSLLGEGSYFALTQNITDRNSQAANMLALLCPSMMPFRRVYSYFQTEANLTPIPGHTYTLDNCLGIKWTDETDWNIEMAQGFLHLISTSPDLNYASYPNTSTEILESGMYFANQALLEASAIGRNGLSANLIFYNEGLKYRKFTISQMDIIAISVVLTLHALVMIGLLGYIYSAPTWTATLDALAIARLTPQLKDDGAIWQTGLKKVDVKFWRQMERVDALVGVVEPAIEMEEGLRSRASGDTTGTIARPAASAHANSPSATLANGQALPLRRRVSITAGDQAVDDNENGYLPPAYAPPRHGGQASAPIPSPPAYEAPADQLSLPELRLGAPGLVTRDLRLCKADPNPDQVRLHDLFSVNDRDVHRTRRYWFH</sequence>
<reference evidence="3" key="2">
    <citation type="submission" date="2023-06" db="EMBL/GenBank/DDBJ databases">
        <authorList>
            <consortium name="Lawrence Berkeley National Laboratory"/>
            <person name="Haridas S."/>
            <person name="Hensen N."/>
            <person name="Bonometti L."/>
            <person name="Westerberg I."/>
            <person name="Brannstrom I.O."/>
            <person name="Guillou S."/>
            <person name="Cros-Aarteil S."/>
            <person name="Calhoun S."/>
            <person name="Kuo A."/>
            <person name="Mondo S."/>
            <person name="Pangilinan J."/>
            <person name="Riley R."/>
            <person name="LaButti K."/>
            <person name="Andreopoulos B."/>
            <person name="Lipzen A."/>
            <person name="Chen C."/>
            <person name="Yanf M."/>
            <person name="Daum C."/>
            <person name="Ng V."/>
            <person name="Clum A."/>
            <person name="Steindorff A."/>
            <person name="Ohm R."/>
            <person name="Martin F."/>
            <person name="Silar P."/>
            <person name="Natvig D."/>
            <person name="Lalanne C."/>
            <person name="Gautier V."/>
            <person name="Ament-velasquez S.L."/>
            <person name="Kruys A."/>
            <person name="Hutchinson M.I."/>
            <person name="Powell A.J."/>
            <person name="Barry K."/>
            <person name="Miller A.N."/>
            <person name="Grigoriev I.V."/>
            <person name="Debuchy R."/>
            <person name="Gladieux P."/>
            <person name="Thoren M.H."/>
            <person name="Johannesson H."/>
        </authorList>
    </citation>
    <scope>NUCLEOTIDE SEQUENCE</scope>
    <source>
        <strain evidence="3">CBS 232.78</strain>
    </source>
</reference>
<feature type="transmembrane region" description="Helical" evidence="2">
    <location>
        <begin position="20"/>
        <end position="43"/>
    </location>
</feature>
<gene>
    <name evidence="3" type="ORF">B0H63DRAFT_482876</name>
</gene>
<evidence type="ECO:0000256" key="1">
    <source>
        <dbReference type="SAM" id="MobiDB-lite"/>
    </source>
</evidence>
<organism evidence="3 4">
    <name type="scientific">Podospora didyma</name>
    <dbReference type="NCBI Taxonomy" id="330526"/>
    <lineage>
        <taxon>Eukaryota</taxon>
        <taxon>Fungi</taxon>
        <taxon>Dikarya</taxon>
        <taxon>Ascomycota</taxon>
        <taxon>Pezizomycotina</taxon>
        <taxon>Sordariomycetes</taxon>
        <taxon>Sordariomycetidae</taxon>
        <taxon>Sordariales</taxon>
        <taxon>Podosporaceae</taxon>
        <taxon>Podospora</taxon>
    </lineage>
</organism>
<dbReference type="Proteomes" id="UP001285441">
    <property type="component" value="Unassembled WGS sequence"/>
</dbReference>
<dbReference type="AlphaFoldDB" id="A0AAE0KGM5"/>
<feature type="region of interest" description="Disordered" evidence="1">
    <location>
        <begin position="722"/>
        <end position="760"/>
    </location>
</feature>
<evidence type="ECO:0000313" key="3">
    <source>
        <dbReference type="EMBL" id="KAK3375425.1"/>
    </source>
</evidence>
<keyword evidence="4" id="KW-1185">Reference proteome</keyword>
<comment type="caution">
    <text evidence="3">The sequence shown here is derived from an EMBL/GenBank/DDBJ whole genome shotgun (WGS) entry which is preliminary data.</text>
</comment>
<keyword evidence="2" id="KW-0472">Membrane</keyword>
<protein>
    <submittedName>
        <fullName evidence="3">Uncharacterized protein</fullName>
    </submittedName>
</protein>
<keyword evidence="2" id="KW-0812">Transmembrane</keyword>
<feature type="transmembrane region" description="Helical" evidence="2">
    <location>
        <begin position="592"/>
        <end position="614"/>
    </location>
</feature>
<feature type="transmembrane region" description="Helical" evidence="2">
    <location>
        <begin position="140"/>
        <end position="164"/>
    </location>
</feature>
<accession>A0AAE0KGM5</accession>